<dbReference type="RefSeq" id="WP_210088696.1">
    <property type="nucleotide sequence ID" value="NZ_JAGGKG010000006.1"/>
</dbReference>
<name>A0ABS4FR48_9BACL</name>
<evidence type="ECO:0008006" key="4">
    <source>
        <dbReference type="Google" id="ProtNLM"/>
    </source>
</evidence>
<dbReference type="Gene3D" id="2.60.120.380">
    <property type="match status" value="2"/>
</dbReference>
<accession>A0ABS4FR48</accession>
<keyword evidence="3" id="KW-1185">Reference proteome</keyword>
<evidence type="ECO:0000256" key="1">
    <source>
        <dbReference type="SAM" id="SignalP"/>
    </source>
</evidence>
<keyword evidence="1" id="KW-0732">Signal</keyword>
<reference evidence="2 3" key="1">
    <citation type="submission" date="2021-03" db="EMBL/GenBank/DDBJ databases">
        <title>Genomic Encyclopedia of Type Strains, Phase IV (KMG-IV): sequencing the most valuable type-strain genomes for metagenomic binning, comparative biology and taxonomic classification.</title>
        <authorList>
            <person name="Goeker M."/>
        </authorList>
    </citation>
    <scope>NUCLEOTIDE SEQUENCE [LARGE SCALE GENOMIC DNA]</scope>
    <source>
        <strain evidence="2 3">DSM 14349</strain>
    </source>
</reference>
<dbReference type="SUPFAM" id="SSF89260">
    <property type="entry name" value="Collagen-binding domain"/>
    <property type="match status" value="1"/>
</dbReference>
<evidence type="ECO:0000313" key="2">
    <source>
        <dbReference type="EMBL" id="MBP1905059.1"/>
    </source>
</evidence>
<evidence type="ECO:0000313" key="3">
    <source>
        <dbReference type="Proteomes" id="UP001519272"/>
    </source>
</evidence>
<gene>
    <name evidence="2" type="ORF">J2Z32_001684</name>
</gene>
<protein>
    <recommendedName>
        <fullName evidence="4">Peptidase C-terminal archaeal/bacterial domain-containing protein</fullName>
    </recommendedName>
</protein>
<sequence length="501" mass="55426">MLKKKLISVILFSMLVLTISNGGIVQADSTPNIEPTANTEATGKVIDLSTVQPDLNFVELPSEELQATEVSSKEANVLTRKNIDETYQLKNKMNTQRLNTTSDNTDPNSAYLVTNDTVTQAQITQTGELRWYAFSLAEKSKVTILLQMVEALDADLYLYSLNEETYQLELIGGSATSGLGTPEYFNNVLNAGIYFFAIGGYEGSGNFAFAYYESTKDVANEINDTVATATPVTLNSSSSGVIDNPNDIDYYKVTLTEATMVQSSITSSNNYSLLYAQKSGSNAAIYAVPGKANTYRMMPGTYYFAVLSQNGTYSSTSTYSILFKKIGLISNDNRVTRIGTSEEAGIIYETDKEGTINYINGHPIDISYSLYETYTNSAGYQSYNISIDTDANYIALQDYSPYEPKAVFYHNSTRPAMNVKNQPALMLTYLSDSNFYRIYVTGTGAYSMNTLWETFNNVTVLIDPATGKLIDIVSFNYYYDYAPVGTNTITITHPYHLSFNQ</sequence>
<feature type="chain" id="PRO_5045722775" description="Peptidase C-terminal archaeal/bacterial domain-containing protein" evidence="1">
    <location>
        <begin position="28"/>
        <end position="501"/>
    </location>
</feature>
<comment type="caution">
    <text evidence="2">The sequence shown here is derived from an EMBL/GenBank/DDBJ whole genome shotgun (WGS) entry which is preliminary data.</text>
</comment>
<feature type="signal peptide" evidence="1">
    <location>
        <begin position="1"/>
        <end position="27"/>
    </location>
</feature>
<dbReference type="EMBL" id="JAGGKG010000006">
    <property type="protein sequence ID" value="MBP1905059.1"/>
    <property type="molecule type" value="Genomic_DNA"/>
</dbReference>
<dbReference type="Proteomes" id="UP001519272">
    <property type="component" value="Unassembled WGS sequence"/>
</dbReference>
<organism evidence="2 3">
    <name type="scientific">Paenibacillus turicensis</name>
    <dbReference type="NCBI Taxonomy" id="160487"/>
    <lineage>
        <taxon>Bacteria</taxon>
        <taxon>Bacillati</taxon>
        <taxon>Bacillota</taxon>
        <taxon>Bacilli</taxon>
        <taxon>Bacillales</taxon>
        <taxon>Paenibacillaceae</taxon>
        <taxon>Paenibacillus</taxon>
    </lineage>
</organism>
<proteinExistence type="predicted"/>